<dbReference type="GO" id="GO:0016746">
    <property type="term" value="F:acyltransferase activity"/>
    <property type="evidence" value="ECO:0007669"/>
    <property type="project" value="UniProtKB-KW"/>
</dbReference>
<sequence>MELTIIAKETVKPSCLPLDHPKPYKLCLFDQITPMTYVSIVLFYRSPDQNFNDNLPQTLSQLKKSLSETLNLFYPLSGRTNDNFYIDDFNAGVTYIEASVSCSLTEFSKLSQTELLNQFVPFPPLRDEREYSRESELPPIGFQVNIFACGGIALGTAFGHKIADGGTICHFLTSWAATFHGSRENLVSPNLSNASVAFPPRDLLPPKYQTLTETLWFNKGNLVTRRFVFDANNIASLRDLAKSEGVSRPSRNDALTCFIWKHASEAAASVAGGAARASAVAQAVNLRPRMKSQDLSSSIGNLFWWSSASSSDARSAELSELVDTLRESLLSFNEYLDRTDQGEVGFAAVSECYDRLEGILNSSAGDVYVFTNWGRFFNEVDFGWGKPEWVGPHGKPGRFMNVTVFVEAQGGKGIEAFVTLEESHMAVLEKDPKFLAFASPNPQGVLPGGECD</sequence>
<reference evidence="5" key="1">
    <citation type="submission" date="2016-06" db="EMBL/GenBank/DDBJ databases">
        <title>Parallel loss of symbiosis genes in relatives of nitrogen-fixing non-legume Parasponia.</title>
        <authorList>
            <person name="Van Velzen R."/>
            <person name="Holmer R."/>
            <person name="Bu F."/>
            <person name="Rutten L."/>
            <person name="Van Zeijl A."/>
            <person name="Liu W."/>
            <person name="Santuari L."/>
            <person name="Cao Q."/>
            <person name="Sharma T."/>
            <person name="Shen D."/>
            <person name="Roswanjaya Y."/>
            <person name="Wardhani T."/>
            <person name="Kalhor M.S."/>
            <person name="Jansen J."/>
            <person name="Van den Hoogen J."/>
            <person name="Gungor B."/>
            <person name="Hartog M."/>
            <person name="Hontelez J."/>
            <person name="Verver J."/>
            <person name="Yang W.-C."/>
            <person name="Schijlen E."/>
            <person name="Repin R."/>
            <person name="Schilthuizen M."/>
            <person name="Schranz E."/>
            <person name="Heidstra R."/>
            <person name="Miyata K."/>
            <person name="Fedorova E."/>
            <person name="Kohlen W."/>
            <person name="Bisseling T."/>
            <person name="Smit S."/>
            <person name="Geurts R."/>
        </authorList>
    </citation>
    <scope>NUCLEOTIDE SEQUENCE [LARGE SCALE GENOMIC DNA]</scope>
    <source>
        <strain evidence="5">cv. WU1-14</strain>
    </source>
</reference>
<dbReference type="Gene3D" id="3.30.559.10">
    <property type="entry name" value="Chloramphenicol acetyltransferase-like domain"/>
    <property type="match status" value="2"/>
</dbReference>
<gene>
    <name evidence="4" type="ORF">PanWU01x14_075900</name>
</gene>
<name>A0A2P5DCY7_PARAD</name>
<comment type="similarity">
    <text evidence="1">Belongs to the plant acyltransferase family.</text>
</comment>
<accession>A0A2P5DCY7</accession>
<dbReference type="Pfam" id="PF02458">
    <property type="entry name" value="Transferase"/>
    <property type="match status" value="1"/>
</dbReference>
<evidence type="ECO:0000256" key="1">
    <source>
        <dbReference type="ARBA" id="ARBA00009861"/>
    </source>
</evidence>
<proteinExistence type="inferred from homology"/>
<dbReference type="Proteomes" id="UP000237105">
    <property type="component" value="Unassembled WGS sequence"/>
</dbReference>
<dbReference type="EMBL" id="JXTB01000046">
    <property type="protein sequence ID" value="PON71151.1"/>
    <property type="molecule type" value="Genomic_DNA"/>
</dbReference>
<protein>
    <submittedName>
        <fullName evidence="4">Transferase</fullName>
    </submittedName>
</protein>
<evidence type="ECO:0000313" key="4">
    <source>
        <dbReference type="EMBL" id="PON71151.1"/>
    </source>
</evidence>
<keyword evidence="2 4" id="KW-0808">Transferase</keyword>
<dbReference type="AlphaFoldDB" id="A0A2P5DCY7"/>
<evidence type="ECO:0000256" key="3">
    <source>
        <dbReference type="ARBA" id="ARBA00023315"/>
    </source>
</evidence>
<dbReference type="OrthoDB" id="671439at2759"/>
<keyword evidence="3" id="KW-0012">Acyltransferase</keyword>
<dbReference type="STRING" id="3476.A0A2P5DCY7"/>
<dbReference type="PANTHER" id="PTHR31623:SF20">
    <property type="entry name" value="VINORINE SYNTHASE-LIKE"/>
    <property type="match status" value="1"/>
</dbReference>
<keyword evidence="5" id="KW-1185">Reference proteome</keyword>
<comment type="caution">
    <text evidence="4">The sequence shown here is derived from an EMBL/GenBank/DDBJ whole genome shotgun (WGS) entry which is preliminary data.</text>
</comment>
<evidence type="ECO:0000313" key="5">
    <source>
        <dbReference type="Proteomes" id="UP000237105"/>
    </source>
</evidence>
<organism evidence="4 5">
    <name type="scientific">Parasponia andersonii</name>
    <name type="common">Sponia andersonii</name>
    <dbReference type="NCBI Taxonomy" id="3476"/>
    <lineage>
        <taxon>Eukaryota</taxon>
        <taxon>Viridiplantae</taxon>
        <taxon>Streptophyta</taxon>
        <taxon>Embryophyta</taxon>
        <taxon>Tracheophyta</taxon>
        <taxon>Spermatophyta</taxon>
        <taxon>Magnoliopsida</taxon>
        <taxon>eudicotyledons</taxon>
        <taxon>Gunneridae</taxon>
        <taxon>Pentapetalae</taxon>
        <taxon>rosids</taxon>
        <taxon>fabids</taxon>
        <taxon>Rosales</taxon>
        <taxon>Cannabaceae</taxon>
        <taxon>Parasponia</taxon>
    </lineage>
</organism>
<dbReference type="InterPro" id="IPR023213">
    <property type="entry name" value="CAT-like_dom_sf"/>
</dbReference>
<dbReference type="PANTHER" id="PTHR31623">
    <property type="entry name" value="F21J9.9"/>
    <property type="match status" value="1"/>
</dbReference>
<evidence type="ECO:0000256" key="2">
    <source>
        <dbReference type="ARBA" id="ARBA00022679"/>
    </source>
</evidence>